<feature type="transmembrane region" description="Helical" evidence="7">
    <location>
        <begin position="707"/>
        <end position="728"/>
    </location>
</feature>
<proteinExistence type="predicted"/>
<feature type="transmembrane region" description="Helical" evidence="7">
    <location>
        <begin position="1064"/>
        <end position="1087"/>
    </location>
</feature>
<evidence type="ECO:0000313" key="10">
    <source>
        <dbReference type="EMBL" id="MBC5729068.1"/>
    </source>
</evidence>
<sequence length="1141" mass="126422">MTKTLLKNTFREIANSKARFISILAIIALGVGFFAGIKATVPSMYNMADEYYSQSNLMDYRLVSTVGFDKDDVKAVENLDNVTDVMPSYFADLVLKSNGNGGNGKVIRVTAAPKSYNNNKTLNTLNIKEGRLPEKKGEILVEYGSVGSSDYKIGDKVVFGSESGESNALDMVDTLEYTVVGKAESPMYISYQRGSTTIGNGNIEAFMYIYQDDFVTERYTEMYVKTAFSDGDGSAFDDEYEKDIESFTTVLENTADLRCEAFDKDVIGKAKQELEDSKNDYETEKSEALTKLDDAKTTLDNSEKEYTDKISDAQSQLDTAKKQIDDGKSQLETAKEEYENGIATGESELSSAQAELDSAKAEYNAGVEEYNSKISIAEETLAEKEDEFNAAKSEFENNQRPQLETAIATCKSQIEALQAQIDVTEDETALAVLQEQLTQVKAVLADCETKLAMAQEQLDTAEQQLNNGKQEFETQKAEGQAQLDYALAQIQSAEQQIADGQAQLESKKTEGQAQISQAETELATAQEKYDNGKSELEEQKISGRQKLDDGWKEYNDSKAEADDKFKEAEQKIADAQEEIDAIADPEWYVFDRSDNPGYSTFAQNVERLGAVASVFPMFFLLVAVLVCVTTMSRLVEEKRKEIGILKALGYNNLSIIMKFAIYAVFAGVIGCTVGVLIGINTLPYIIYNAYQIMYYMPDISIVPDAQSIILGTLAAVLCTLLVSVIVCVRELSQSCAKILRPKTPKAGKRILLERITPIWKHMNFSAKLTTRNIFRYKSRMFMTIIGIAGCTALIVAAFGLKNSFIPLTDTQFSEIFKYNAVVIPKEGGTAEQLDYLKNAINNTGDAASIMLAGQQEVVVKKNNVVKDESTYLTVMEDPQRFSEVTELRTRGDKKHLDITDDSVMINEKMATELSAKVGDTVSVTVDDKTAELTVGGIYEQYIKNYVFISPKLYSEKFGEEPQFNMVQVVLKNPDEQTAFGEKMLTNDKVAGVTYLSSGMGEIEDMLNSLNMVVLVMIICAAALAFVVLYNLTNINIAERVREIATFKVLGFYSRETSSVIYKENIVLTLGGILSGLVLGIFLTRFIIQTVEVDNVMFGRDILPTSFVFAALLTFAFALIVNFAMGFKIKKVNMVESLKSVE</sequence>
<keyword evidence="2" id="KW-1003">Cell membrane</keyword>
<dbReference type="InterPro" id="IPR003838">
    <property type="entry name" value="ABC3_permease_C"/>
</dbReference>
<dbReference type="PANTHER" id="PTHR30287">
    <property type="entry name" value="MEMBRANE COMPONENT OF PREDICTED ABC SUPERFAMILY METABOLITE UPTAKE TRANSPORTER"/>
    <property type="match status" value="1"/>
</dbReference>
<dbReference type="InterPro" id="IPR038766">
    <property type="entry name" value="Membrane_comp_ABC_pdt"/>
</dbReference>
<dbReference type="PANTHER" id="PTHR30287:SF1">
    <property type="entry name" value="INNER MEMBRANE PROTEIN"/>
    <property type="match status" value="1"/>
</dbReference>
<dbReference type="InterPro" id="IPR025857">
    <property type="entry name" value="MacB_PCD"/>
</dbReference>
<feature type="transmembrane region" description="Helical" evidence="7">
    <location>
        <begin position="20"/>
        <end position="37"/>
    </location>
</feature>
<accession>A0ABR7HNF3</accession>
<evidence type="ECO:0000256" key="4">
    <source>
        <dbReference type="ARBA" id="ARBA00022989"/>
    </source>
</evidence>
<feature type="transmembrane region" description="Helical" evidence="7">
    <location>
        <begin position="1011"/>
        <end position="1031"/>
    </location>
</feature>
<feature type="transmembrane region" description="Helical" evidence="7">
    <location>
        <begin position="659"/>
        <end position="687"/>
    </location>
</feature>
<dbReference type="EMBL" id="JACOPS010000006">
    <property type="protein sequence ID" value="MBC5729068.1"/>
    <property type="molecule type" value="Genomic_DNA"/>
</dbReference>
<feature type="transmembrane region" description="Helical" evidence="7">
    <location>
        <begin position="1107"/>
        <end position="1126"/>
    </location>
</feature>
<dbReference type="Pfam" id="PF12704">
    <property type="entry name" value="MacB_PCD"/>
    <property type="match status" value="1"/>
</dbReference>
<name>A0ABR7HNF3_9FIRM</name>
<evidence type="ECO:0000256" key="1">
    <source>
        <dbReference type="ARBA" id="ARBA00004651"/>
    </source>
</evidence>
<feature type="transmembrane region" description="Helical" evidence="7">
    <location>
        <begin position="780"/>
        <end position="800"/>
    </location>
</feature>
<evidence type="ECO:0000256" key="7">
    <source>
        <dbReference type="SAM" id="Phobius"/>
    </source>
</evidence>
<evidence type="ECO:0000256" key="3">
    <source>
        <dbReference type="ARBA" id="ARBA00022692"/>
    </source>
</evidence>
<reference evidence="10 11" key="1">
    <citation type="submission" date="2020-08" db="EMBL/GenBank/DDBJ databases">
        <title>Genome public.</title>
        <authorList>
            <person name="Liu C."/>
            <person name="Sun Q."/>
        </authorList>
    </citation>
    <scope>NUCLEOTIDE SEQUENCE [LARGE SCALE GENOMIC DNA]</scope>
    <source>
        <strain evidence="10 11">NSJ-71</strain>
    </source>
</reference>
<feature type="domain" description="MacB-like periplasmic core" evidence="9">
    <location>
        <begin position="781"/>
        <end position="982"/>
    </location>
</feature>
<comment type="subcellular location">
    <subcellularLocation>
        <location evidence="1">Cell membrane</location>
        <topology evidence="1">Multi-pass membrane protein</topology>
    </subcellularLocation>
</comment>
<evidence type="ECO:0000256" key="2">
    <source>
        <dbReference type="ARBA" id="ARBA00022475"/>
    </source>
</evidence>
<keyword evidence="11" id="KW-1185">Reference proteome</keyword>
<keyword evidence="3 7" id="KW-0812">Transmembrane</keyword>
<dbReference type="Gene3D" id="1.10.287.1490">
    <property type="match status" value="1"/>
</dbReference>
<evidence type="ECO:0000259" key="8">
    <source>
        <dbReference type="Pfam" id="PF02687"/>
    </source>
</evidence>
<evidence type="ECO:0000313" key="11">
    <source>
        <dbReference type="Proteomes" id="UP000636755"/>
    </source>
</evidence>
<comment type="caution">
    <text evidence="10">The sequence shown here is derived from an EMBL/GenBank/DDBJ whole genome shotgun (WGS) entry which is preliminary data.</text>
</comment>
<feature type="transmembrane region" description="Helical" evidence="7">
    <location>
        <begin position="608"/>
        <end position="631"/>
    </location>
</feature>
<evidence type="ECO:0000256" key="5">
    <source>
        <dbReference type="ARBA" id="ARBA00023136"/>
    </source>
</evidence>
<dbReference type="Pfam" id="PF02687">
    <property type="entry name" value="FtsX"/>
    <property type="match status" value="2"/>
</dbReference>
<dbReference type="RefSeq" id="WP_186936294.1">
    <property type="nucleotide sequence ID" value="NZ_JACOPS010000006.1"/>
</dbReference>
<keyword evidence="6" id="KW-0175">Coiled coil</keyword>
<organism evidence="10 11">
    <name type="scientific">Ruminococcus intestinalis</name>
    <dbReference type="NCBI Taxonomy" id="2763066"/>
    <lineage>
        <taxon>Bacteria</taxon>
        <taxon>Bacillati</taxon>
        <taxon>Bacillota</taxon>
        <taxon>Clostridia</taxon>
        <taxon>Eubacteriales</taxon>
        <taxon>Oscillospiraceae</taxon>
        <taxon>Ruminococcus</taxon>
    </lineage>
</organism>
<evidence type="ECO:0000256" key="6">
    <source>
        <dbReference type="SAM" id="Coils"/>
    </source>
</evidence>
<feature type="domain" description="ABC3 transporter permease C-terminal" evidence="8">
    <location>
        <begin position="614"/>
        <end position="726"/>
    </location>
</feature>
<gene>
    <name evidence="10" type="ORF">H8R91_11155</name>
</gene>
<keyword evidence="4 7" id="KW-1133">Transmembrane helix</keyword>
<feature type="coiled-coil region" evidence="6">
    <location>
        <begin position="267"/>
        <end position="578"/>
    </location>
</feature>
<dbReference type="Proteomes" id="UP000636755">
    <property type="component" value="Unassembled WGS sequence"/>
</dbReference>
<feature type="domain" description="ABC3 transporter permease C-terminal" evidence="8">
    <location>
        <begin position="1015"/>
        <end position="1132"/>
    </location>
</feature>
<protein>
    <submittedName>
        <fullName evidence="10">ABC transporter permease</fullName>
    </submittedName>
</protein>
<evidence type="ECO:0000259" key="9">
    <source>
        <dbReference type="Pfam" id="PF12704"/>
    </source>
</evidence>
<keyword evidence="5 7" id="KW-0472">Membrane</keyword>